<evidence type="ECO:0000256" key="1">
    <source>
        <dbReference type="SAM" id="MobiDB-lite"/>
    </source>
</evidence>
<keyword evidence="3" id="KW-1185">Reference proteome</keyword>
<name>A0AAD4PNU6_9MUSC</name>
<dbReference type="Proteomes" id="UP001200034">
    <property type="component" value="Unassembled WGS sequence"/>
</dbReference>
<feature type="compositionally biased region" description="Polar residues" evidence="1">
    <location>
        <begin position="195"/>
        <end position="204"/>
    </location>
</feature>
<proteinExistence type="predicted"/>
<organism evidence="2 3">
    <name type="scientific">Drosophila rubida</name>
    <dbReference type="NCBI Taxonomy" id="30044"/>
    <lineage>
        <taxon>Eukaryota</taxon>
        <taxon>Metazoa</taxon>
        <taxon>Ecdysozoa</taxon>
        <taxon>Arthropoda</taxon>
        <taxon>Hexapoda</taxon>
        <taxon>Insecta</taxon>
        <taxon>Pterygota</taxon>
        <taxon>Neoptera</taxon>
        <taxon>Endopterygota</taxon>
        <taxon>Diptera</taxon>
        <taxon>Brachycera</taxon>
        <taxon>Muscomorpha</taxon>
        <taxon>Ephydroidea</taxon>
        <taxon>Drosophilidae</taxon>
        <taxon>Drosophila</taxon>
    </lineage>
</organism>
<reference evidence="2" key="1">
    <citation type="journal article" date="2021" name="Mol. Ecol. Resour.">
        <title>Phylogenomic analyses of the genus Drosophila reveals genomic signals of climate adaptation.</title>
        <authorList>
            <person name="Li F."/>
            <person name="Rane R.V."/>
            <person name="Luria V."/>
            <person name="Xiong Z."/>
            <person name="Chen J."/>
            <person name="Li Z."/>
            <person name="Catullo R.A."/>
            <person name="Griffin P.C."/>
            <person name="Schiffer M."/>
            <person name="Pearce S."/>
            <person name="Lee S.F."/>
            <person name="McElroy K."/>
            <person name="Stocker A."/>
            <person name="Shirriffs J."/>
            <person name="Cockerell F."/>
            <person name="Coppin C."/>
            <person name="Sgro C.M."/>
            <person name="Karger A."/>
            <person name="Cain J.W."/>
            <person name="Weber J.A."/>
            <person name="Santpere G."/>
            <person name="Kirschner M.W."/>
            <person name="Hoffmann A.A."/>
            <person name="Oakeshott J.G."/>
            <person name="Zhang G."/>
        </authorList>
    </citation>
    <scope>NUCLEOTIDE SEQUENCE</scope>
    <source>
        <strain evidence="2">BGI-SZ-2011g</strain>
    </source>
</reference>
<feature type="compositionally biased region" description="Low complexity" evidence="1">
    <location>
        <begin position="43"/>
        <end position="55"/>
    </location>
</feature>
<feature type="region of interest" description="Disordered" evidence="1">
    <location>
        <begin position="1"/>
        <end position="105"/>
    </location>
</feature>
<accession>A0AAD4PNU6</accession>
<comment type="caution">
    <text evidence="2">The sequence shown here is derived from an EMBL/GenBank/DDBJ whole genome shotgun (WGS) entry which is preliminary data.</text>
</comment>
<feature type="compositionally biased region" description="Basic residues" evidence="1">
    <location>
        <begin position="63"/>
        <end position="73"/>
    </location>
</feature>
<sequence length="226" mass="25639">MFNSIEIPDSDDDAPETIIPERTKSVISGTESNDTTPKKQNESSDASSSKSPESLSSREAKVQNRHRARKTQHTVRNGVENEIQFESIPLDETESSSSPQSKVPKIDVDDNIKSVIDNMLDSQEVQEIIQQIADERVRCNFLLATYQVKTNLQYLRIYCKHWLLQLPDMSFRLNTDLGILKYQFRERLKKHKMENNTATGTTKATVNQSNVSKTTSTVSNVTTKTK</sequence>
<protein>
    <submittedName>
        <fullName evidence="2">Uncharacterized protein</fullName>
    </submittedName>
</protein>
<dbReference type="EMBL" id="JAJJHW010000681">
    <property type="protein sequence ID" value="KAH8384605.1"/>
    <property type="molecule type" value="Genomic_DNA"/>
</dbReference>
<feature type="compositionally biased region" description="Low complexity" evidence="1">
    <location>
        <begin position="205"/>
        <end position="226"/>
    </location>
</feature>
<gene>
    <name evidence="2" type="ORF">KR093_002643</name>
</gene>
<feature type="compositionally biased region" description="Polar residues" evidence="1">
    <location>
        <begin position="25"/>
        <end position="35"/>
    </location>
</feature>
<feature type="region of interest" description="Disordered" evidence="1">
    <location>
        <begin position="193"/>
        <end position="226"/>
    </location>
</feature>
<evidence type="ECO:0000313" key="2">
    <source>
        <dbReference type="EMBL" id="KAH8384605.1"/>
    </source>
</evidence>
<dbReference type="AlphaFoldDB" id="A0AAD4PNU6"/>
<evidence type="ECO:0000313" key="3">
    <source>
        <dbReference type="Proteomes" id="UP001200034"/>
    </source>
</evidence>